<feature type="transmembrane region" description="Helical" evidence="1">
    <location>
        <begin position="29"/>
        <end position="51"/>
    </location>
</feature>
<reference evidence="2" key="1">
    <citation type="submission" date="2022-06" db="EMBL/GenBank/DDBJ databases">
        <title>Genomic Encyclopedia of Archaeal and Bacterial Type Strains, Phase II (KMG-II): from individual species to whole genera.</title>
        <authorList>
            <person name="Goeker M."/>
        </authorList>
    </citation>
    <scope>NUCLEOTIDE SEQUENCE</scope>
    <source>
        <strain evidence="2">DSM 43935</strain>
    </source>
</reference>
<dbReference type="Proteomes" id="UP001206128">
    <property type="component" value="Unassembled WGS sequence"/>
</dbReference>
<evidence type="ECO:0000256" key="1">
    <source>
        <dbReference type="SAM" id="Phobius"/>
    </source>
</evidence>
<keyword evidence="1" id="KW-0812">Transmembrane</keyword>
<keyword evidence="1" id="KW-1133">Transmembrane helix</keyword>
<organism evidence="2 3">
    <name type="scientific">Goodfellowiella coeruleoviolacea</name>
    <dbReference type="NCBI Taxonomy" id="334858"/>
    <lineage>
        <taxon>Bacteria</taxon>
        <taxon>Bacillati</taxon>
        <taxon>Actinomycetota</taxon>
        <taxon>Actinomycetes</taxon>
        <taxon>Pseudonocardiales</taxon>
        <taxon>Pseudonocardiaceae</taxon>
        <taxon>Goodfellowiella</taxon>
    </lineage>
</organism>
<protein>
    <recommendedName>
        <fullName evidence="4">PH domain-containing protein</fullName>
    </recommendedName>
</protein>
<keyword evidence="3" id="KW-1185">Reference proteome</keyword>
<proteinExistence type="predicted"/>
<accession>A0AAE3KCZ7</accession>
<gene>
    <name evidence="2" type="ORF">LX83_000301</name>
</gene>
<comment type="caution">
    <text evidence="2">The sequence shown here is derived from an EMBL/GenBank/DDBJ whole genome shotgun (WGS) entry which is preliminary data.</text>
</comment>
<keyword evidence="1" id="KW-0472">Membrane</keyword>
<feature type="transmembrane region" description="Helical" evidence="1">
    <location>
        <begin position="63"/>
        <end position="85"/>
    </location>
</feature>
<dbReference type="AlphaFoldDB" id="A0AAE3KCZ7"/>
<dbReference type="EMBL" id="JAMTCK010000001">
    <property type="protein sequence ID" value="MCP2163461.1"/>
    <property type="molecule type" value="Genomic_DNA"/>
</dbReference>
<evidence type="ECO:0000313" key="2">
    <source>
        <dbReference type="EMBL" id="MCP2163461.1"/>
    </source>
</evidence>
<name>A0AAE3KCZ7_9PSEU</name>
<evidence type="ECO:0008006" key="4">
    <source>
        <dbReference type="Google" id="ProtNLM"/>
    </source>
</evidence>
<evidence type="ECO:0000313" key="3">
    <source>
        <dbReference type="Proteomes" id="UP001206128"/>
    </source>
</evidence>
<sequence length="180" mass="19282">MTSVDARANELGFGPLVARLPHPNGGVHAFVYWIWCVVVALMPLSMVLVVLTGGANVAGAAQGITLALVGVATAALAWLLGALAVGQVRRRAFYLYPQGYLSTDALGRVARAVPWNTVSRIEIPPVSVGVQLGMWGSKQRTICEIRHHRGRLVRFTEVTGEEVLAPLAIELHAQATQPSR</sequence>